<gene>
    <name evidence="2" type="ORF">BECKTC1821D_GA0114238_101050</name>
</gene>
<sequence>MSIKDIDLGIGDRAAYGREFVFRIPDQGGGRNDRILSRTVIIHQIETEGWAWKMTKPIPTGQHGSPSRTLRPLQAQ</sequence>
<organism evidence="2">
    <name type="scientific">Candidatus Kentrum sp. TC</name>
    <dbReference type="NCBI Taxonomy" id="2126339"/>
    <lineage>
        <taxon>Bacteria</taxon>
        <taxon>Pseudomonadati</taxon>
        <taxon>Pseudomonadota</taxon>
        <taxon>Gammaproteobacteria</taxon>
        <taxon>Candidatus Kentrum</taxon>
    </lineage>
</organism>
<dbReference type="AlphaFoldDB" id="A0A450YIZ8"/>
<evidence type="ECO:0000313" key="2">
    <source>
        <dbReference type="EMBL" id="VFK41506.1"/>
    </source>
</evidence>
<evidence type="ECO:0000256" key="1">
    <source>
        <dbReference type="SAM" id="MobiDB-lite"/>
    </source>
</evidence>
<name>A0A450YIZ8_9GAMM</name>
<reference evidence="2" key="1">
    <citation type="submission" date="2019-02" db="EMBL/GenBank/DDBJ databases">
        <authorList>
            <person name="Gruber-Vodicka R. H."/>
            <person name="Seah K. B. B."/>
        </authorList>
    </citation>
    <scope>NUCLEOTIDE SEQUENCE</scope>
    <source>
        <strain evidence="2">BECK_BZ123</strain>
    </source>
</reference>
<proteinExistence type="predicted"/>
<feature type="region of interest" description="Disordered" evidence="1">
    <location>
        <begin position="55"/>
        <end position="76"/>
    </location>
</feature>
<dbReference type="EMBL" id="CAADFS010000010">
    <property type="protein sequence ID" value="VFK41506.1"/>
    <property type="molecule type" value="Genomic_DNA"/>
</dbReference>
<accession>A0A450YIZ8</accession>
<protein>
    <submittedName>
        <fullName evidence="2">Uncharacterized protein</fullName>
    </submittedName>
</protein>